<evidence type="ECO:0008006" key="3">
    <source>
        <dbReference type="Google" id="ProtNLM"/>
    </source>
</evidence>
<protein>
    <recommendedName>
        <fullName evidence="3">Sporulation protein</fullName>
    </recommendedName>
</protein>
<evidence type="ECO:0000313" key="2">
    <source>
        <dbReference type="EMBL" id="ANY65512.1"/>
    </source>
</evidence>
<dbReference type="AlphaFoldDB" id="A0A1B2DCU0"/>
<organism evidence="2">
    <name type="scientific">Paenibacillus sp. BIHB 4019</name>
    <dbReference type="NCBI Taxonomy" id="1870819"/>
    <lineage>
        <taxon>Bacteria</taxon>
        <taxon>Bacillati</taxon>
        <taxon>Bacillota</taxon>
        <taxon>Bacilli</taxon>
        <taxon>Bacillales</taxon>
        <taxon>Paenibacillaceae</taxon>
        <taxon>Paenibacillus</taxon>
    </lineage>
</organism>
<keyword evidence="1" id="KW-0732">Signal</keyword>
<feature type="chain" id="PRO_5008534981" description="Sporulation protein" evidence="1">
    <location>
        <begin position="25"/>
        <end position="235"/>
    </location>
</feature>
<reference evidence="2" key="1">
    <citation type="submission" date="2016-08" db="EMBL/GenBank/DDBJ databases">
        <title>Complete Genome Seqeunce of Paenibacillus sp. BIHB 4019 from tea rhizoplane.</title>
        <authorList>
            <person name="Thakur R."/>
            <person name="Swarnkar M.K."/>
            <person name="Gulati A."/>
        </authorList>
    </citation>
    <scope>NUCLEOTIDE SEQUENCE [LARGE SCALE GENOMIC DNA]</scope>
    <source>
        <strain evidence="2">BIHB4019</strain>
    </source>
</reference>
<sequence length="235" mass="26158">MPKKRMFYALLCSALLVCSSTACNYEQRVQDSDYDYGSRQAGDPKMLGSKMYGTTTNNPHQHDNAFFEYSNTLSKKVTNLNGVAAANVMLTDKNAYVGIVLDWTAVGTRGAGGNREQLNGGKPEDAYNTSRVSPLEDNRLLVKPYQSYFSVNDHNELSPELKQTIATRIRELAPMVQEVHISANMDFVNKLNDYAVESWGGRSLTPHVDAFNTLVKYQFVGGQEMPKPITSKKTP</sequence>
<dbReference type="EMBL" id="CP016808">
    <property type="protein sequence ID" value="ANY65512.1"/>
    <property type="molecule type" value="Genomic_DNA"/>
</dbReference>
<dbReference type="InterPro" id="IPR019076">
    <property type="entry name" value="Spore_lipoprot_YhcN/YlaJ-like"/>
</dbReference>
<evidence type="ECO:0000256" key="1">
    <source>
        <dbReference type="SAM" id="SignalP"/>
    </source>
</evidence>
<gene>
    <name evidence="2" type="ORF">BBD42_02800</name>
</gene>
<proteinExistence type="predicted"/>
<accession>A0A1B2DCU0</accession>
<name>A0A1B2DCU0_9BACL</name>
<feature type="signal peptide" evidence="1">
    <location>
        <begin position="1"/>
        <end position="24"/>
    </location>
</feature>
<dbReference type="PROSITE" id="PS51257">
    <property type="entry name" value="PROKAR_LIPOPROTEIN"/>
    <property type="match status" value="1"/>
</dbReference>
<dbReference type="RefSeq" id="WP_099516911.1">
    <property type="nucleotide sequence ID" value="NZ_CP016808.1"/>
</dbReference>
<dbReference type="Pfam" id="PF09580">
    <property type="entry name" value="Spore_YhcN_YlaJ"/>
    <property type="match status" value="1"/>
</dbReference>